<sequence>MITPIFRLTQDDDYLYVTLVSPNIHLSEAELYHDENEFIFHANPYYLRLELPAKVQASERIESSIDNDDEDNKSSSSILNNNEKRMQFDYKNKELIIPVKKLISGQHFDNLEMVGRFLSGPKTKASRRLVEVLNTQTDTPILNELLDNDEDDDFDWNIEQKYPQQEAETVADLMGNNPYGFANSQTGVLERLGEQITHELVDIERPGKTRNIDRRRMRLKHELDHFNDEHYLADLYERDQIDQLIMAPAPWELWDRTKPDTILTDNDRQRMIDRLPKRDFVRYDTDTKKALMLGVVDLLYAYAYDLRTNEFEHSTESGWTVRKLSSTLSWFEYWTPFEEIIENDLRQRDMATYVILNCIRRSLIYPLYRNWDLAIRVVQDVTCIMSKGRTAILKCFLDLHQLLNETGDNYYLLNDLYITDYCCWLQQSTRTDQFDTLAEHLRSRLQRLDKDDVQLELKLTEQVAEMVRNETHGQMDAISEKLRDKLVIENVKRSTKTNLDSDDDSD</sequence>
<dbReference type="GO" id="GO:0005737">
    <property type="term" value="C:cytoplasm"/>
    <property type="evidence" value="ECO:0007669"/>
    <property type="project" value="TreeGrafter"/>
</dbReference>
<dbReference type="InterPro" id="IPR007052">
    <property type="entry name" value="CS_dom"/>
</dbReference>
<evidence type="ECO:0000256" key="2">
    <source>
        <dbReference type="ARBA" id="ARBA00013750"/>
    </source>
</evidence>
<accession>A0A9Q0M8P3</accession>
<dbReference type="Proteomes" id="UP001142055">
    <property type="component" value="Chromosome 2"/>
</dbReference>
<dbReference type="AlphaFoldDB" id="A0A9Q0M8P3"/>
<comment type="caution">
    <text evidence="4">The sequence shown here is derived from an EMBL/GenBank/DDBJ whole genome shotgun (WGS) entry which is preliminary data.</text>
</comment>
<dbReference type="PANTHER" id="PTHR12967">
    <property type="entry name" value="PROTEIN SHQ1 HOMOLOG"/>
    <property type="match status" value="1"/>
</dbReference>
<evidence type="ECO:0000313" key="5">
    <source>
        <dbReference type="Proteomes" id="UP001142055"/>
    </source>
</evidence>
<feature type="domain" description="CS" evidence="3">
    <location>
        <begin position="1"/>
        <end position="112"/>
    </location>
</feature>
<dbReference type="Pfam" id="PF21413">
    <property type="entry name" value="SHQ1-like_CS"/>
    <property type="match status" value="1"/>
</dbReference>
<evidence type="ECO:0000256" key="1">
    <source>
        <dbReference type="ARBA" id="ARBA00005607"/>
    </source>
</evidence>
<name>A0A9Q0M8P3_BLOTA</name>
<dbReference type="InterPro" id="IPR007009">
    <property type="entry name" value="Shq1_C"/>
</dbReference>
<gene>
    <name evidence="4" type="ORF">RDWZM_007032</name>
</gene>
<keyword evidence="5" id="KW-1185">Reference proteome</keyword>
<protein>
    <recommendedName>
        <fullName evidence="2">Protein SHQ1 homolog</fullName>
    </recommendedName>
</protein>
<comment type="similarity">
    <text evidence="1">Belongs to the SHQ1 family.</text>
</comment>
<dbReference type="Gene3D" id="2.60.40.790">
    <property type="match status" value="1"/>
</dbReference>
<evidence type="ECO:0000259" key="3">
    <source>
        <dbReference type="PROSITE" id="PS51203"/>
    </source>
</evidence>
<reference evidence="4" key="1">
    <citation type="submission" date="2022-12" db="EMBL/GenBank/DDBJ databases">
        <title>Genome assemblies of Blomia tropicalis.</title>
        <authorList>
            <person name="Cui Y."/>
        </authorList>
    </citation>
    <scope>NUCLEOTIDE SEQUENCE</scope>
    <source>
        <tissue evidence="4">Adult mites</tissue>
    </source>
</reference>
<dbReference type="GO" id="GO:0000493">
    <property type="term" value="P:box H/ACA snoRNP assembly"/>
    <property type="evidence" value="ECO:0007669"/>
    <property type="project" value="InterPro"/>
</dbReference>
<dbReference type="OMA" id="HNIESAW"/>
<organism evidence="4 5">
    <name type="scientific">Blomia tropicalis</name>
    <name type="common">Mite</name>
    <dbReference type="NCBI Taxonomy" id="40697"/>
    <lineage>
        <taxon>Eukaryota</taxon>
        <taxon>Metazoa</taxon>
        <taxon>Ecdysozoa</taxon>
        <taxon>Arthropoda</taxon>
        <taxon>Chelicerata</taxon>
        <taxon>Arachnida</taxon>
        <taxon>Acari</taxon>
        <taxon>Acariformes</taxon>
        <taxon>Sarcoptiformes</taxon>
        <taxon>Astigmata</taxon>
        <taxon>Glycyphagoidea</taxon>
        <taxon>Echimyopodidae</taxon>
        <taxon>Blomia</taxon>
    </lineage>
</organism>
<dbReference type="PANTHER" id="PTHR12967:SF0">
    <property type="entry name" value="PROTEIN SHQ1 HOMOLOG"/>
    <property type="match status" value="1"/>
</dbReference>
<dbReference type="InterPro" id="IPR039742">
    <property type="entry name" value="Shq1"/>
</dbReference>
<dbReference type="Pfam" id="PF04925">
    <property type="entry name" value="SHQ1"/>
    <property type="match status" value="1"/>
</dbReference>
<proteinExistence type="inferred from homology"/>
<evidence type="ECO:0000313" key="4">
    <source>
        <dbReference type="EMBL" id="KAJ6221220.1"/>
    </source>
</evidence>
<dbReference type="InterPro" id="IPR048696">
    <property type="entry name" value="SHQ1-like_CS"/>
</dbReference>
<dbReference type="EMBL" id="JAPWDV010000002">
    <property type="protein sequence ID" value="KAJ6221220.1"/>
    <property type="molecule type" value="Genomic_DNA"/>
</dbReference>
<dbReference type="PROSITE" id="PS51203">
    <property type="entry name" value="CS"/>
    <property type="match status" value="1"/>
</dbReference>
<dbReference type="InterPro" id="IPR008978">
    <property type="entry name" value="HSP20-like_chaperone"/>
</dbReference>
<dbReference type="GO" id="GO:0051082">
    <property type="term" value="F:unfolded protein binding"/>
    <property type="evidence" value="ECO:0007669"/>
    <property type="project" value="TreeGrafter"/>
</dbReference>
<dbReference type="GO" id="GO:0005654">
    <property type="term" value="C:nucleoplasm"/>
    <property type="evidence" value="ECO:0007669"/>
    <property type="project" value="TreeGrafter"/>
</dbReference>